<protein>
    <submittedName>
        <fullName evidence="2">Uncharacterized protein</fullName>
    </submittedName>
</protein>
<accession>A0A915JJ40</accession>
<dbReference type="AlphaFoldDB" id="A0A915JJ40"/>
<dbReference type="Proteomes" id="UP000887565">
    <property type="component" value="Unplaced"/>
</dbReference>
<sequence length="101" mass="10935">MKQNLQLRRHQEQSSATACNQPASCCSENYICSLQAHLSISGNELIKLKLEYEFRCRSCNKLSTPSKMAATNSVTIGASAAAKPTTTVPIAVVSSQLTMKN</sequence>
<name>A0A915JJ40_ROMCU</name>
<organism evidence="1 2">
    <name type="scientific">Romanomermis culicivorax</name>
    <name type="common">Nematode worm</name>
    <dbReference type="NCBI Taxonomy" id="13658"/>
    <lineage>
        <taxon>Eukaryota</taxon>
        <taxon>Metazoa</taxon>
        <taxon>Ecdysozoa</taxon>
        <taxon>Nematoda</taxon>
        <taxon>Enoplea</taxon>
        <taxon>Dorylaimia</taxon>
        <taxon>Mermithida</taxon>
        <taxon>Mermithoidea</taxon>
        <taxon>Mermithidae</taxon>
        <taxon>Romanomermis</taxon>
    </lineage>
</organism>
<evidence type="ECO:0000313" key="1">
    <source>
        <dbReference type="Proteomes" id="UP000887565"/>
    </source>
</evidence>
<proteinExistence type="predicted"/>
<reference evidence="2" key="1">
    <citation type="submission" date="2022-11" db="UniProtKB">
        <authorList>
            <consortium name="WormBaseParasite"/>
        </authorList>
    </citation>
    <scope>IDENTIFICATION</scope>
</reference>
<keyword evidence="1" id="KW-1185">Reference proteome</keyword>
<dbReference type="WBParaSite" id="nRc.2.0.1.t26133-RA">
    <property type="protein sequence ID" value="nRc.2.0.1.t26133-RA"/>
    <property type="gene ID" value="nRc.2.0.1.g26133"/>
</dbReference>
<evidence type="ECO:0000313" key="2">
    <source>
        <dbReference type="WBParaSite" id="nRc.2.0.1.t26133-RA"/>
    </source>
</evidence>